<dbReference type="AlphaFoldDB" id="A0A9P9BN22"/>
<feature type="domain" description="SET" evidence="1">
    <location>
        <begin position="7"/>
        <end position="168"/>
    </location>
</feature>
<dbReference type="SUPFAM" id="SSF82199">
    <property type="entry name" value="SET domain"/>
    <property type="match status" value="1"/>
</dbReference>
<proteinExistence type="predicted"/>
<dbReference type="CDD" id="cd20071">
    <property type="entry name" value="SET_SMYD"/>
    <property type="match status" value="1"/>
</dbReference>
<name>A0A9P9BN22_9PEZI</name>
<dbReference type="SMART" id="SM00317">
    <property type="entry name" value="SET"/>
    <property type="match status" value="1"/>
</dbReference>
<evidence type="ECO:0000259" key="1">
    <source>
        <dbReference type="PROSITE" id="PS50280"/>
    </source>
</evidence>
<evidence type="ECO:0000313" key="3">
    <source>
        <dbReference type="Proteomes" id="UP000756346"/>
    </source>
</evidence>
<reference evidence="2" key="1">
    <citation type="journal article" date="2021" name="Nat. Commun.">
        <title>Genetic determinants of endophytism in the Arabidopsis root mycobiome.</title>
        <authorList>
            <person name="Mesny F."/>
            <person name="Miyauchi S."/>
            <person name="Thiergart T."/>
            <person name="Pickel B."/>
            <person name="Atanasova L."/>
            <person name="Karlsson M."/>
            <person name="Huettel B."/>
            <person name="Barry K.W."/>
            <person name="Haridas S."/>
            <person name="Chen C."/>
            <person name="Bauer D."/>
            <person name="Andreopoulos W."/>
            <person name="Pangilinan J."/>
            <person name="LaButti K."/>
            <person name="Riley R."/>
            <person name="Lipzen A."/>
            <person name="Clum A."/>
            <person name="Drula E."/>
            <person name="Henrissat B."/>
            <person name="Kohler A."/>
            <person name="Grigoriev I.V."/>
            <person name="Martin F.M."/>
            <person name="Hacquard S."/>
        </authorList>
    </citation>
    <scope>NUCLEOTIDE SEQUENCE</scope>
    <source>
        <strain evidence="2">MPI-CAGE-CH-0230</strain>
    </source>
</reference>
<comment type="caution">
    <text evidence="2">The sequence shown here is derived from an EMBL/GenBank/DDBJ whole genome shotgun (WGS) entry which is preliminary data.</text>
</comment>
<organism evidence="2 3">
    <name type="scientific">Microdochium trichocladiopsis</name>
    <dbReference type="NCBI Taxonomy" id="1682393"/>
    <lineage>
        <taxon>Eukaryota</taxon>
        <taxon>Fungi</taxon>
        <taxon>Dikarya</taxon>
        <taxon>Ascomycota</taxon>
        <taxon>Pezizomycotina</taxon>
        <taxon>Sordariomycetes</taxon>
        <taxon>Xylariomycetidae</taxon>
        <taxon>Xylariales</taxon>
        <taxon>Microdochiaceae</taxon>
        <taxon>Microdochium</taxon>
    </lineage>
</organism>
<dbReference type="OrthoDB" id="1028014at2759"/>
<dbReference type="InterPro" id="IPR001214">
    <property type="entry name" value="SET_dom"/>
</dbReference>
<dbReference type="GeneID" id="70188522"/>
<gene>
    <name evidence="2" type="ORF">B0I36DRAFT_364506</name>
</gene>
<dbReference type="Proteomes" id="UP000756346">
    <property type="component" value="Unassembled WGS sequence"/>
</dbReference>
<dbReference type="PROSITE" id="PS50280">
    <property type="entry name" value="SET"/>
    <property type="match status" value="1"/>
</dbReference>
<dbReference type="Gene3D" id="2.170.270.10">
    <property type="entry name" value="SET domain"/>
    <property type="match status" value="1"/>
</dbReference>
<sequence length="262" mass="29461">MSSKIAPFFTIRNSPGKGLGVFAATAISPGQVVLQESQVIHCKYLARPDDPRQFEQHRNVLGQWNDLPSNLRTHLAALHVAEDAPGARAYLRTFTQREHAHPLAIFYSNSHIYIDIESKPRRGLFPLASRINNSCEPNLLHDITSDGVINCVAIRDIDAGEELTISYVGSYLTNEARKKHFRGLWDFECDCPRCAGRLRLPQTTELPGIGTFGDVFTAEDLQKSLSPPGGIDLRELWSWMALQLARIKYFQENGHVSRLYFA</sequence>
<evidence type="ECO:0000313" key="2">
    <source>
        <dbReference type="EMBL" id="KAH7027278.1"/>
    </source>
</evidence>
<keyword evidence="3" id="KW-1185">Reference proteome</keyword>
<dbReference type="PANTHER" id="PTHR47332">
    <property type="entry name" value="SET DOMAIN-CONTAINING PROTEIN 5"/>
    <property type="match status" value="1"/>
</dbReference>
<dbReference type="PANTHER" id="PTHR47332:SF4">
    <property type="entry name" value="SET DOMAIN-CONTAINING PROTEIN 5"/>
    <property type="match status" value="1"/>
</dbReference>
<dbReference type="InterPro" id="IPR053185">
    <property type="entry name" value="SET_domain_protein"/>
</dbReference>
<dbReference type="Pfam" id="PF00856">
    <property type="entry name" value="SET"/>
    <property type="match status" value="1"/>
</dbReference>
<dbReference type="InterPro" id="IPR046341">
    <property type="entry name" value="SET_dom_sf"/>
</dbReference>
<dbReference type="EMBL" id="JAGTJQ010000007">
    <property type="protein sequence ID" value="KAH7027278.1"/>
    <property type="molecule type" value="Genomic_DNA"/>
</dbReference>
<dbReference type="RefSeq" id="XP_046010077.1">
    <property type="nucleotide sequence ID" value="XM_046158976.1"/>
</dbReference>
<accession>A0A9P9BN22</accession>
<protein>
    <recommendedName>
        <fullName evidence="1">SET domain-containing protein</fullName>
    </recommendedName>
</protein>